<dbReference type="PROSITE" id="PS51063">
    <property type="entry name" value="HTH_CRP_2"/>
    <property type="match status" value="1"/>
</dbReference>
<dbReference type="CDD" id="cd00038">
    <property type="entry name" value="CAP_ED"/>
    <property type="match status" value="1"/>
</dbReference>
<keyword evidence="3" id="KW-0804">Transcription</keyword>
<dbReference type="GO" id="GO:0005829">
    <property type="term" value="C:cytosol"/>
    <property type="evidence" value="ECO:0007669"/>
    <property type="project" value="TreeGrafter"/>
</dbReference>
<dbReference type="InterPro" id="IPR000595">
    <property type="entry name" value="cNMP-bd_dom"/>
</dbReference>
<keyword evidence="2" id="KW-0238">DNA-binding</keyword>
<keyword evidence="7" id="KW-1185">Reference proteome</keyword>
<evidence type="ECO:0008006" key="8">
    <source>
        <dbReference type="Google" id="ProtNLM"/>
    </source>
</evidence>
<dbReference type="EMBL" id="CP017448">
    <property type="protein sequence ID" value="AOV17418.1"/>
    <property type="molecule type" value="Genomic_DNA"/>
</dbReference>
<evidence type="ECO:0000259" key="5">
    <source>
        <dbReference type="PROSITE" id="PS51063"/>
    </source>
</evidence>
<dbReference type="PANTHER" id="PTHR24567:SF26">
    <property type="entry name" value="REGULATORY PROTEIN YEIL"/>
    <property type="match status" value="1"/>
</dbReference>
<dbReference type="InterPro" id="IPR050397">
    <property type="entry name" value="Env_Response_Regulators"/>
</dbReference>
<dbReference type="Pfam" id="PF13545">
    <property type="entry name" value="HTH_Crp_2"/>
    <property type="match status" value="1"/>
</dbReference>
<accession>A0A1D8K8X4</accession>
<evidence type="ECO:0000256" key="2">
    <source>
        <dbReference type="ARBA" id="ARBA00023125"/>
    </source>
</evidence>
<evidence type="ECO:0000256" key="3">
    <source>
        <dbReference type="ARBA" id="ARBA00023163"/>
    </source>
</evidence>
<dbReference type="PANTHER" id="PTHR24567">
    <property type="entry name" value="CRP FAMILY TRANSCRIPTIONAL REGULATORY PROTEIN"/>
    <property type="match status" value="1"/>
</dbReference>
<dbReference type="PROSITE" id="PS50042">
    <property type="entry name" value="CNMP_BINDING_3"/>
    <property type="match status" value="1"/>
</dbReference>
<dbReference type="SMART" id="SM00100">
    <property type="entry name" value="cNMP"/>
    <property type="match status" value="1"/>
</dbReference>
<dbReference type="GO" id="GO:0003677">
    <property type="term" value="F:DNA binding"/>
    <property type="evidence" value="ECO:0007669"/>
    <property type="project" value="UniProtKB-KW"/>
</dbReference>
<sequence length="224" mass="24637">MTEDLNNIALLAALDDGQRQTLSRHVKHRKLERGETLFAAGSPAEAFFWLRTGAIKLFMLSRHGEEKVMNIVQPGTTFAEGVAFMDPPVYPVTAQALEASEVLAIDTATFRALLQDSPPTCLALLAQQTGRIQSLLTEIEAQTLESAHHRLIAYLLALAGPSDDLQLPASKAVVAARLAIKPETLSRLLTELQRRGLIEMHERKLRLLDVRGLRRLAAAPTLHP</sequence>
<dbReference type="GO" id="GO:0003700">
    <property type="term" value="F:DNA-binding transcription factor activity"/>
    <property type="evidence" value="ECO:0007669"/>
    <property type="project" value="TreeGrafter"/>
</dbReference>
<dbReference type="RefSeq" id="WP_070072968.1">
    <property type="nucleotide sequence ID" value="NZ_CP017448.1"/>
</dbReference>
<name>A0A1D8K8X4_9GAMM</name>
<keyword evidence="1" id="KW-0805">Transcription regulation</keyword>
<evidence type="ECO:0000313" key="7">
    <source>
        <dbReference type="Proteomes" id="UP000095342"/>
    </source>
</evidence>
<organism evidence="6 7">
    <name type="scientific">Acidihalobacter aeolianus</name>
    <dbReference type="NCBI Taxonomy" id="2792603"/>
    <lineage>
        <taxon>Bacteria</taxon>
        <taxon>Pseudomonadati</taxon>
        <taxon>Pseudomonadota</taxon>
        <taxon>Gammaproteobacteria</taxon>
        <taxon>Chromatiales</taxon>
        <taxon>Ectothiorhodospiraceae</taxon>
        <taxon>Acidihalobacter</taxon>
    </lineage>
</organism>
<reference evidence="6 7" key="1">
    <citation type="submission" date="2016-09" db="EMBL/GenBank/DDBJ databases">
        <title>Acidihalobacter prosperus V6 (DSM14174).</title>
        <authorList>
            <person name="Khaleque H.N."/>
            <person name="Ramsay J.P."/>
            <person name="Murphy R.J.T."/>
            <person name="Kaksonen A.H."/>
            <person name="Boxall N.J."/>
            <person name="Watkin E.L.J."/>
        </authorList>
    </citation>
    <scope>NUCLEOTIDE SEQUENCE [LARGE SCALE GENOMIC DNA]</scope>
    <source>
        <strain evidence="6 7">V6</strain>
    </source>
</reference>
<dbReference type="AlphaFoldDB" id="A0A1D8K8X4"/>
<dbReference type="InterPro" id="IPR014710">
    <property type="entry name" value="RmlC-like_jellyroll"/>
</dbReference>
<dbReference type="InterPro" id="IPR012318">
    <property type="entry name" value="HTH_CRP"/>
</dbReference>
<protein>
    <recommendedName>
        <fullName evidence="8">Crp/Fnr family transcriptional regulator</fullName>
    </recommendedName>
</protein>
<dbReference type="InterPro" id="IPR018490">
    <property type="entry name" value="cNMP-bd_dom_sf"/>
</dbReference>
<dbReference type="Gene3D" id="2.60.120.10">
    <property type="entry name" value="Jelly Rolls"/>
    <property type="match status" value="1"/>
</dbReference>
<dbReference type="SUPFAM" id="SSF46785">
    <property type="entry name" value="Winged helix' DNA-binding domain"/>
    <property type="match status" value="1"/>
</dbReference>
<dbReference type="InterPro" id="IPR036390">
    <property type="entry name" value="WH_DNA-bd_sf"/>
</dbReference>
<dbReference type="Gene3D" id="1.10.10.10">
    <property type="entry name" value="Winged helix-like DNA-binding domain superfamily/Winged helix DNA-binding domain"/>
    <property type="match status" value="1"/>
</dbReference>
<dbReference type="SUPFAM" id="SSF51206">
    <property type="entry name" value="cAMP-binding domain-like"/>
    <property type="match status" value="1"/>
</dbReference>
<dbReference type="InterPro" id="IPR036388">
    <property type="entry name" value="WH-like_DNA-bd_sf"/>
</dbReference>
<dbReference type="Proteomes" id="UP000095342">
    <property type="component" value="Chromosome"/>
</dbReference>
<dbReference type="Pfam" id="PF00027">
    <property type="entry name" value="cNMP_binding"/>
    <property type="match status" value="1"/>
</dbReference>
<feature type="domain" description="Cyclic nucleotide-binding" evidence="4">
    <location>
        <begin position="10"/>
        <end position="114"/>
    </location>
</feature>
<dbReference type="SMART" id="SM00419">
    <property type="entry name" value="HTH_CRP"/>
    <property type="match status" value="1"/>
</dbReference>
<feature type="domain" description="HTH crp-type" evidence="5">
    <location>
        <begin position="145"/>
        <end position="211"/>
    </location>
</feature>
<evidence type="ECO:0000259" key="4">
    <source>
        <dbReference type="PROSITE" id="PS50042"/>
    </source>
</evidence>
<dbReference type="KEGG" id="aaeo:BJI67_10420"/>
<proteinExistence type="predicted"/>
<gene>
    <name evidence="6" type="ORF">BJI67_10420</name>
</gene>
<evidence type="ECO:0000256" key="1">
    <source>
        <dbReference type="ARBA" id="ARBA00023015"/>
    </source>
</evidence>
<evidence type="ECO:0000313" key="6">
    <source>
        <dbReference type="EMBL" id="AOV17418.1"/>
    </source>
</evidence>